<dbReference type="PANTHER" id="PTHR37835:SF1">
    <property type="entry name" value="ALPHA-CLOSTRIPAIN"/>
    <property type="match status" value="1"/>
</dbReference>
<dbReference type="RefSeq" id="WP_091819294.1">
    <property type="nucleotide sequence ID" value="NZ_FNCQ01000028.1"/>
</dbReference>
<evidence type="ECO:0000313" key="3">
    <source>
        <dbReference type="Proteomes" id="UP000198779"/>
    </source>
</evidence>
<proteinExistence type="predicted"/>
<protein>
    <recommendedName>
        <fullName evidence="4">Clostripain family protein</fullName>
    </recommendedName>
</protein>
<dbReference type="PROSITE" id="PS51257">
    <property type="entry name" value="PROKAR_LIPOPROTEIN"/>
    <property type="match status" value="1"/>
</dbReference>
<dbReference type="PANTHER" id="PTHR37835">
    <property type="entry name" value="ALPHA-CLOSTRIPAIN"/>
    <property type="match status" value="1"/>
</dbReference>
<keyword evidence="1" id="KW-0732">Signal</keyword>
<dbReference type="EMBL" id="FNCQ01000028">
    <property type="protein sequence ID" value="SDH43217.1"/>
    <property type="molecule type" value="Genomic_DNA"/>
</dbReference>
<organism evidence="2 3">
    <name type="scientific">Prevotella communis</name>
    <dbReference type="NCBI Taxonomy" id="2913614"/>
    <lineage>
        <taxon>Bacteria</taxon>
        <taxon>Pseudomonadati</taxon>
        <taxon>Bacteroidota</taxon>
        <taxon>Bacteroidia</taxon>
        <taxon>Bacteroidales</taxon>
        <taxon>Prevotellaceae</taxon>
        <taxon>Prevotella</taxon>
    </lineage>
</organism>
<evidence type="ECO:0000313" key="2">
    <source>
        <dbReference type="EMBL" id="SDH43217.1"/>
    </source>
</evidence>
<gene>
    <name evidence="2" type="ORF">SAMN04487901_1283</name>
</gene>
<name>A0A1G8CCI1_9BACT</name>
<evidence type="ECO:0000256" key="1">
    <source>
        <dbReference type="SAM" id="SignalP"/>
    </source>
</evidence>
<keyword evidence="3" id="KW-1185">Reference proteome</keyword>
<sequence length="618" mass="69385">MRKLHELTWVLAATLICGASVFTSCSSDNDDNPSPESGANSELVGQWYSDVSGDTYAAWTYGKAWQQTELKADGTGVTNIYYLNNDDAVGRERYSFTYTAKEGVLTMDIAERNTKTTARYTVSDGKLTLTEGDHQLAMQKMDEAKAKDFDAWNRKDNLVNVPQPARYTVFVYGNAGGTMDAIIEYGFWEKIQPLLKDPGNVRVVCFYKYGKKPSDEKNSHPGKYADPGDIVWFELNDTTNLENIRNGGLQAYGYEKEAKAMKLCDPKTVSAFIQISSLVCPAEQYVFSIWGHGTGLNPMNDVPGKYEDPAAASATRGVIADEWNESEELDMYELSTAIRSAGLSRLNTIFFHNCLMGNMETLTELRGLSDYIVASAHLLSSGGELLTEYVRGLLEKGNTEDAVAQMFERVRPAWDQSYHDIEEDNGQIVESWKNGDYKLIRTAKLDAIISAAKRLADRLLALYPTQREAIDKATKEVYRFNTYIQNKQSPEKSIVFTYMFPFFDLADYAHLLTKETGDAEMAAISADLDKAFREAFVHYVDVSTNEQHLDHYTLSVCLAHDKLYTVDFINSSSDFLCNFDQGYEQTTFHKLTGWGNWLRTNQQLLWGNPTSDGGGPLK</sequence>
<accession>A0A1G8CCI1</accession>
<reference evidence="3" key="1">
    <citation type="submission" date="2016-10" db="EMBL/GenBank/DDBJ databases">
        <authorList>
            <person name="Varghese N."/>
            <person name="Submissions S."/>
        </authorList>
    </citation>
    <scope>NUCLEOTIDE SEQUENCE [LARGE SCALE GENOMIC DNA]</scope>
    <source>
        <strain evidence="3">BP1-148</strain>
    </source>
</reference>
<feature type="signal peptide" evidence="1">
    <location>
        <begin position="1"/>
        <end position="19"/>
    </location>
</feature>
<dbReference type="InterPro" id="IPR005077">
    <property type="entry name" value="Peptidase_C11"/>
</dbReference>
<feature type="chain" id="PRO_5011609205" description="Clostripain family protein" evidence="1">
    <location>
        <begin position="20"/>
        <end position="618"/>
    </location>
</feature>
<dbReference type="STRING" id="645274.SAMN04487901_1283"/>
<dbReference type="AlphaFoldDB" id="A0A1G8CCI1"/>
<dbReference type="Proteomes" id="UP000198779">
    <property type="component" value="Unassembled WGS sequence"/>
</dbReference>
<dbReference type="Pfam" id="PF03415">
    <property type="entry name" value="Peptidase_C11"/>
    <property type="match status" value="1"/>
</dbReference>
<evidence type="ECO:0008006" key="4">
    <source>
        <dbReference type="Google" id="ProtNLM"/>
    </source>
</evidence>